<evidence type="ECO:0000313" key="1">
    <source>
        <dbReference type="EMBL" id="PJE98580.1"/>
    </source>
</evidence>
<gene>
    <name evidence="1" type="ORF">CUT44_06420</name>
</gene>
<keyword evidence="2" id="KW-1185">Reference proteome</keyword>
<proteinExistence type="predicted"/>
<sequence length="78" mass="8663">MPYGTVTAPSGVYERQYPSTDSHILGGLAYRAQVGLKCKVRAQNIDGNPVWYLLRDRQAWVAARYVANTGSVPYCNQV</sequence>
<dbReference type="EMBL" id="PGGW01000019">
    <property type="protein sequence ID" value="PJE98580.1"/>
    <property type="molecule type" value="Genomic_DNA"/>
</dbReference>
<evidence type="ECO:0000313" key="2">
    <source>
        <dbReference type="Proteomes" id="UP000230407"/>
    </source>
</evidence>
<dbReference type="Proteomes" id="UP000230407">
    <property type="component" value="Unassembled WGS sequence"/>
</dbReference>
<dbReference type="AlphaFoldDB" id="A0A2M8M304"/>
<protein>
    <submittedName>
        <fullName evidence="1">SH3 domain-containing protein</fullName>
    </submittedName>
</protein>
<name>A0A2M8M304_9ACTN</name>
<comment type="caution">
    <text evidence="1">The sequence shown here is derived from an EMBL/GenBank/DDBJ whole genome shotgun (WGS) entry which is preliminary data.</text>
</comment>
<reference evidence="1 2" key="1">
    <citation type="submission" date="2017-11" db="EMBL/GenBank/DDBJ databases">
        <title>Streptomyces carmine sp. nov., a novel actinomycete isolated from Sophora alopecuroides in Xinjiang, China.</title>
        <authorList>
            <person name="Wang Y."/>
            <person name="Luo X."/>
            <person name="Wan C."/>
            <person name="Zhang L."/>
        </authorList>
    </citation>
    <scope>NUCLEOTIDE SEQUENCE [LARGE SCALE GENOMIC DNA]</scope>
    <source>
        <strain evidence="1 2">TRM SA0054</strain>
    </source>
</reference>
<organism evidence="1 2">
    <name type="scientific">Streptomyces carminius</name>
    <dbReference type="NCBI Taxonomy" id="2665496"/>
    <lineage>
        <taxon>Bacteria</taxon>
        <taxon>Bacillati</taxon>
        <taxon>Actinomycetota</taxon>
        <taxon>Actinomycetes</taxon>
        <taxon>Kitasatosporales</taxon>
        <taxon>Streptomycetaceae</taxon>
        <taxon>Streptomyces</taxon>
    </lineage>
</organism>
<dbReference type="Gene3D" id="2.30.30.40">
    <property type="entry name" value="SH3 Domains"/>
    <property type="match status" value="1"/>
</dbReference>
<accession>A0A2M8M304</accession>